<evidence type="ECO:0000313" key="2">
    <source>
        <dbReference type="Proteomes" id="UP001459714"/>
    </source>
</evidence>
<dbReference type="Gene3D" id="1.20.58.1000">
    <property type="entry name" value="Metal-sensitive repressor, helix protomer"/>
    <property type="match status" value="1"/>
</dbReference>
<accession>A0ABU9JXN3</accession>
<comment type="caution">
    <text evidence="1">The sequence shown here is derived from an EMBL/GenBank/DDBJ whole genome shotgun (WGS) entry which is preliminary data.</text>
</comment>
<keyword evidence="2" id="KW-1185">Reference proteome</keyword>
<dbReference type="InterPro" id="IPR038390">
    <property type="entry name" value="Metal_Tscrpt_repr_sf"/>
</dbReference>
<proteinExistence type="predicted"/>
<evidence type="ECO:0000313" key="1">
    <source>
        <dbReference type="EMBL" id="MEL3957303.1"/>
    </source>
</evidence>
<dbReference type="Pfam" id="PF02583">
    <property type="entry name" value="Trns_repr_metal"/>
    <property type="match status" value="1"/>
</dbReference>
<dbReference type="Proteomes" id="UP001459714">
    <property type="component" value="Unassembled WGS sequence"/>
</dbReference>
<dbReference type="RefSeq" id="WP_231553317.1">
    <property type="nucleotide sequence ID" value="NZ_CP155465.1"/>
</dbReference>
<dbReference type="InterPro" id="IPR003735">
    <property type="entry name" value="Metal_Tscrpt_repr"/>
</dbReference>
<sequence>MEGQIRIREILHAKDCKDVVTQLSATRTANDRTIEVIASSNIFECVKNSETNGAKL</sequence>
<organism evidence="1 2">
    <name type="scientific">Caldifermentibacillus hisashii</name>
    <dbReference type="NCBI Taxonomy" id="996558"/>
    <lineage>
        <taxon>Bacteria</taxon>
        <taxon>Bacillati</taxon>
        <taxon>Bacillota</taxon>
        <taxon>Bacilli</taxon>
        <taxon>Bacillales</taxon>
        <taxon>Bacillaceae</taxon>
        <taxon>Caldifermentibacillus</taxon>
    </lineage>
</organism>
<name>A0ABU9JXN3_9BACI</name>
<dbReference type="EMBL" id="JBBYAK010000001">
    <property type="protein sequence ID" value="MEL3957303.1"/>
    <property type="molecule type" value="Genomic_DNA"/>
</dbReference>
<gene>
    <name evidence="1" type="ORF">NST17_08830</name>
</gene>
<reference evidence="1 2" key="1">
    <citation type="submission" date="2024-03" db="EMBL/GenBank/DDBJ databases">
        <title>Bacilli Hybrid Assemblies.</title>
        <authorList>
            <person name="Kovac J."/>
        </authorList>
    </citation>
    <scope>NUCLEOTIDE SEQUENCE [LARGE SCALE GENOMIC DNA]</scope>
    <source>
        <strain evidence="1 2">FSL M8-0022</strain>
    </source>
</reference>
<dbReference type="GeneID" id="92960811"/>
<protein>
    <submittedName>
        <fullName evidence="1">Metal-sensing transcriptional repressor</fullName>
    </submittedName>
</protein>